<evidence type="ECO:0000313" key="3">
    <source>
        <dbReference type="Proteomes" id="UP000029843"/>
    </source>
</evidence>
<evidence type="ECO:0000313" key="2">
    <source>
        <dbReference type="EMBL" id="KGJ93657.1"/>
    </source>
</evidence>
<gene>
    <name evidence="2" type="ORF">ND2E_2150</name>
</gene>
<name>A0A099KV10_COLPS</name>
<dbReference type="EMBL" id="JQED01000008">
    <property type="protein sequence ID" value="KGJ93657.1"/>
    <property type="molecule type" value="Genomic_DNA"/>
</dbReference>
<dbReference type="RefSeq" id="WP_033092946.1">
    <property type="nucleotide sequence ID" value="NZ_JQED01000008.1"/>
</dbReference>
<reference evidence="2 3" key="1">
    <citation type="submission" date="2014-08" db="EMBL/GenBank/DDBJ databases">
        <title>Genomic and Phenotypic Diversity of Colwellia psychrerythraea strains from Disparate Marine Basins.</title>
        <authorList>
            <person name="Techtmann S.M."/>
            <person name="Stelling S.C."/>
            <person name="Utturkar S.M."/>
            <person name="Alshibli N."/>
            <person name="Harris A."/>
            <person name="Brown S.D."/>
            <person name="Hazen T.C."/>
        </authorList>
    </citation>
    <scope>NUCLEOTIDE SEQUENCE [LARGE SCALE GENOMIC DNA]</scope>
    <source>
        <strain evidence="2 3">ND2E</strain>
    </source>
</reference>
<dbReference type="InterPro" id="IPR010583">
    <property type="entry name" value="MipA"/>
</dbReference>
<feature type="signal peptide" evidence="1">
    <location>
        <begin position="1"/>
        <end position="18"/>
    </location>
</feature>
<proteinExistence type="predicted"/>
<comment type="caution">
    <text evidence="2">The sequence shown here is derived from an EMBL/GenBank/DDBJ whole genome shotgun (WGS) entry which is preliminary data.</text>
</comment>
<dbReference type="Proteomes" id="UP000029843">
    <property type="component" value="Unassembled WGS sequence"/>
</dbReference>
<organism evidence="2 3">
    <name type="scientific">Colwellia psychrerythraea</name>
    <name type="common">Vibrio psychroerythus</name>
    <dbReference type="NCBI Taxonomy" id="28229"/>
    <lineage>
        <taxon>Bacteria</taxon>
        <taxon>Pseudomonadati</taxon>
        <taxon>Pseudomonadota</taxon>
        <taxon>Gammaproteobacteria</taxon>
        <taxon>Alteromonadales</taxon>
        <taxon>Colwelliaceae</taxon>
        <taxon>Colwellia</taxon>
    </lineage>
</organism>
<protein>
    <submittedName>
        <fullName evidence="2">MltA-interacting MipA family protein</fullName>
    </submittedName>
</protein>
<accession>A0A099KV10</accession>
<sequence length="429" mass="49384" precursor="true">MRLIISFIIFLLSMNAIAKPDHEEKPWGLGLLVRSASIPFEAEDDKVNSVVPMMFYEGDNFFLRGIEGGGHLLTRVDWELNAIGRLRFVDIPNEYQNETQADTFDFGFQWRKNTSDSHHFDVEIMSDLNGKPYTNFISSWYFQQDSWEFRPKLTVRYKSAEFNSYYYALNELTDERIGAGLDVNATVESRYHVISNLYFIGSLGVTGLDNNAYQSSIVDKRWQSEAYLGVAFFNDKTKRKKKTLSNGSYLRVAHGWATPSNIGDILAGDTEKDEFNNQLTSLFYGEPLTDELFSLPIELYLITGFAWHWKSDVQDSEQEYQLGIKAFYTIHWPVRWRLGIAEGISYISDVTYIERTEMEEKGYSPSKLMNAIDFSVDINLGDIFNVNALKATWLGYSIHHRSSIFESASQFGRIKGGSNYNTVYLQFDF</sequence>
<dbReference type="Pfam" id="PF06629">
    <property type="entry name" value="MipA"/>
    <property type="match status" value="1"/>
</dbReference>
<dbReference type="OrthoDB" id="92529at2"/>
<keyword evidence="1" id="KW-0732">Signal</keyword>
<feature type="chain" id="PRO_5001957611" evidence="1">
    <location>
        <begin position="19"/>
        <end position="429"/>
    </location>
</feature>
<dbReference type="AlphaFoldDB" id="A0A099KV10"/>
<dbReference type="PATRIC" id="fig|28229.4.peg.1177"/>
<evidence type="ECO:0000256" key="1">
    <source>
        <dbReference type="SAM" id="SignalP"/>
    </source>
</evidence>